<evidence type="ECO:0000313" key="5">
    <source>
        <dbReference type="EMBL" id="TCL69325.1"/>
    </source>
</evidence>
<evidence type="ECO:0000256" key="1">
    <source>
        <dbReference type="ARBA" id="ARBA00022741"/>
    </source>
</evidence>
<keyword evidence="5" id="KW-0132">Cell division</keyword>
<evidence type="ECO:0000256" key="2">
    <source>
        <dbReference type="ARBA" id="ARBA00023134"/>
    </source>
</evidence>
<dbReference type="GO" id="GO:0005737">
    <property type="term" value="C:cytoplasm"/>
    <property type="evidence" value="ECO:0007669"/>
    <property type="project" value="TreeGrafter"/>
</dbReference>
<reference evidence="5 6" key="1">
    <citation type="submission" date="2019-03" db="EMBL/GenBank/DDBJ databases">
        <title>Genomic Encyclopedia of Type Strains, Phase IV (KMG-IV): sequencing the most valuable type-strain genomes for metagenomic binning, comparative biology and taxonomic classification.</title>
        <authorList>
            <person name="Goeker M."/>
        </authorList>
    </citation>
    <scope>NUCLEOTIDE SEQUENCE [LARGE SCALE GENOMIC DNA]</scope>
    <source>
        <strain evidence="5 6">LX-B</strain>
    </source>
</reference>
<dbReference type="EMBL" id="SLUN01000012">
    <property type="protein sequence ID" value="TCL69325.1"/>
    <property type="molecule type" value="Genomic_DNA"/>
</dbReference>
<dbReference type="Gene3D" id="3.40.50.1440">
    <property type="entry name" value="Tubulin/FtsZ, GTPase domain"/>
    <property type="match status" value="1"/>
</dbReference>
<dbReference type="GO" id="GO:0051301">
    <property type="term" value="P:cell division"/>
    <property type="evidence" value="ECO:0007669"/>
    <property type="project" value="UniProtKB-KW"/>
</dbReference>
<keyword evidence="6" id="KW-1185">Reference proteome</keyword>
<feature type="domain" description="Tubulin/FtsZ GTPase" evidence="4">
    <location>
        <begin position="7"/>
        <end position="196"/>
    </location>
</feature>
<dbReference type="SMART" id="SM00864">
    <property type="entry name" value="Tubulin"/>
    <property type="match status" value="1"/>
</dbReference>
<keyword evidence="1" id="KW-0547">Nucleotide-binding</keyword>
<dbReference type="InterPro" id="IPR036525">
    <property type="entry name" value="Tubulin/FtsZ_GTPase_sf"/>
</dbReference>
<name>A0A4R1RS75_HYDET</name>
<evidence type="ECO:0000259" key="4">
    <source>
        <dbReference type="SMART" id="SM00864"/>
    </source>
</evidence>
<feature type="region of interest" description="Disordered" evidence="3">
    <location>
        <begin position="390"/>
        <end position="416"/>
    </location>
</feature>
<dbReference type="OrthoDB" id="2571143at2"/>
<keyword evidence="2" id="KW-0342">GTP-binding</keyword>
<dbReference type="InterPro" id="IPR045061">
    <property type="entry name" value="FtsZ/CetZ"/>
</dbReference>
<dbReference type="InterPro" id="IPR003008">
    <property type="entry name" value="Tubulin_FtsZ_GTPase"/>
</dbReference>
<dbReference type="PANTHER" id="PTHR30314">
    <property type="entry name" value="CELL DIVISION PROTEIN FTSZ-RELATED"/>
    <property type="match status" value="1"/>
</dbReference>
<organism evidence="5 6">
    <name type="scientific">Hydrogenispora ethanolica</name>
    <dbReference type="NCBI Taxonomy" id="1082276"/>
    <lineage>
        <taxon>Bacteria</taxon>
        <taxon>Bacillati</taxon>
        <taxon>Bacillota</taxon>
        <taxon>Hydrogenispora</taxon>
    </lineage>
</organism>
<comment type="caution">
    <text evidence="5">The sequence shown here is derived from an EMBL/GenBank/DDBJ whole genome shotgun (WGS) entry which is preliminary data.</text>
</comment>
<accession>A0A4R1RS75</accession>
<protein>
    <submittedName>
        <fullName evidence="5">Cell division GTPase FtsZ</fullName>
    </submittedName>
</protein>
<sequence>MQDKGIQFGFIGCGQGGGKIADLFARHGYKAIAVNTSPVDLAALNGIPPEYRIRIGTRLGAGKDPRIGQEAIRTDAEKVQNVIEEYFYYEVDFVLVCACLGGGTGTGIAADVLEISRRVGLSTGCLATIPLLSESLEEQKNALKGFDILSDVNPTPLYLVDNQLLRLRFGDQAILNFWPNANEAIVGLWDEINQIPNRLSNMFVFDREDYFRLLNTPGCFTPLRIELKLDGEEGPEWLANAMREDVTALLSENNFEGECSRVAALLVCPENYRINAETVELVYQECQNLTNAPTLFRGLYSDPNLTDSVVLYLILAGLNPPNLRLQAIRNKLQELSPEIISRLNRPVTTNFGDELQDWDTPNPLPAARRSFAAPNSSPTVAQVSNVVKLEEERGDTEADALEESLSETAAAQEKEDYKVLTMDQVMNLMEAGTTADSTEYDSAFWDQFKLNNKKR</sequence>
<dbReference type="Pfam" id="PF00091">
    <property type="entry name" value="Tubulin"/>
    <property type="match status" value="1"/>
</dbReference>
<dbReference type="AlphaFoldDB" id="A0A4R1RS75"/>
<gene>
    <name evidence="5" type="ORF">EDC14_101222</name>
</gene>
<dbReference type="RefSeq" id="WP_132014348.1">
    <property type="nucleotide sequence ID" value="NZ_SLUN01000012.1"/>
</dbReference>
<dbReference type="GO" id="GO:0005525">
    <property type="term" value="F:GTP binding"/>
    <property type="evidence" value="ECO:0007669"/>
    <property type="project" value="UniProtKB-KW"/>
</dbReference>
<dbReference type="Proteomes" id="UP000295008">
    <property type="component" value="Unassembled WGS sequence"/>
</dbReference>
<evidence type="ECO:0000313" key="6">
    <source>
        <dbReference type="Proteomes" id="UP000295008"/>
    </source>
</evidence>
<proteinExistence type="predicted"/>
<dbReference type="PANTHER" id="PTHR30314:SF10">
    <property type="entry name" value="TUBULIN-LIKE PROTEIN CETZ"/>
    <property type="match status" value="1"/>
</dbReference>
<evidence type="ECO:0000256" key="3">
    <source>
        <dbReference type="SAM" id="MobiDB-lite"/>
    </source>
</evidence>
<dbReference type="SUPFAM" id="SSF52490">
    <property type="entry name" value="Tubulin nucleotide-binding domain-like"/>
    <property type="match status" value="1"/>
</dbReference>
<dbReference type="GO" id="GO:0032153">
    <property type="term" value="C:cell division site"/>
    <property type="evidence" value="ECO:0007669"/>
    <property type="project" value="TreeGrafter"/>
</dbReference>
<feature type="compositionally biased region" description="Acidic residues" evidence="3">
    <location>
        <begin position="392"/>
        <end position="405"/>
    </location>
</feature>
<dbReference type="GO" id="GO:0003924">
    <property type="term" value="F:GTPase activity"/>
    <property type="evidence" value="ECO:0007669"/>
    <property type="project" value="InterPro"/>
</dbReference>
<keyword evidence="5" id="KW-0131">Cell cycle</keyword>